<name>A0A9W4XEK7_9PLEO</name>
<reference evidence="2" key="1">
    <citation type="submission" date="2023-01" db="EMBL/GenBank/DDBJ databases">
        <authorList>
            <person name="Van Ghelder C."/>
            <person name="Rancurel C."/>
        </authorList>
    </citation>
    <scope>NUCLEOTIDE SEQUENCE</scope>
    <source>
        <strain evidence="2">CNCM I-4278</strain>
    </source>
</reference>
<evidence type="ECO:0000313" key="2">
    <source>
        <dbReference type="EMBL" id="CAI6275607.1"/>
    </source>
</evidence>
<comment type="caution">
    <text evidence="2">The sequence shown here is derived from an EMBL/GenBank/DDBJ whole genome shotgun (WGS) entry which is preliminary data.</text>
</comment>
<evidence type="ECO:0000256" key="1">
    <source>
        <dbReference type="SAM" id="MobiDB-lite"/>
    </source>
</evidence>
<sequence length="68" mass="7615">MDGHHGYDPARHWQDRSPSAIPSRCAGPFIGLRIGQSMHLLLLRLLFSSWMSGLHAYTHAHALRILGV</sequence>
<organism evidence="2 3">
    <name type="scientific">Periconia digitata</name>
    <dbReference type="NCBI Taxonomy" id="1303443"/>
    <lineage>
        <taxon>Eukaryota</taxon>
        <taxon>Fungi</taxon>
        <taxon>Dikarya</taxon>
        <taxon>Ascomycota</taxon>
        <taxon>Pezizomycotina</taxon>
        <taxon>Dothideomycetes</taxon>
        <taxon>Pleosporomycetidae</taxon>
        <taxon>Pleosporales</taxon>
        <taxon>Massarineae</taxon>
        <taxon>Periconiaceae</taxon>
        <taxon>Periconia</taxon>
    </lineage>
</organism>
<gene>
    <name evidence="2" type="ORF">PDIGIT_LOCUS1902</name>
</gene>
<feature type="region of interest" description="Disordered" evidence="1">
    <location>
        <begin position="1"/>
        <end position="20"/>
    </location>
</feature>
<accession>A0A9W4XEK7</accession>
<protein>
    <submittedName>
        <fullName evidence="2">Uncharacterized protein</fullName>
    </submittedName>
</protein>
<keyword evidence="3" id="KW-1185">Reference proteome</keyword>
<dbReference type="AlphaFoldDB" id="A0A9W4XEK7"/>
<feature type="compositionally biased region" description="Basic and acidic residues" evidence="1">
    <location>
        <begin position="1"/>
        <end position="15"/>
    </location>
</feature>
<proteinExistence type="predicted"/>
<dbReference type="Proteomes" id="UP001152607">
    <property type="component" value="Unassembled WGS sequence"/>
</dbReference>
<dbReference type="EMBL" id="CAOQHR010000001">
    <property type="protein sequence ID" value="CAI6275607.1"/>
    <property type="molecule type" value="Genomic_DNA"/>
</dbReference>
<evidence type="ECO:0000313" key="3">
    <source>
        <dbReference type="Proteomes" id="UP001152607"/>
    </source>
</evidence>